<feature type="transmembrane region" description="Helical" evidence="8">
    <location>
        <begin position="201"/>
        <end position="221"/>
    </location>
</feature>
<keyword evidence="4" id="KW-1003">Cell membrane</keyword>
<dbReference type="InterPro" id="IPR038770">
    <property type="entry name" value="Na+/solute_symporter_sf"/>
</dbReference>
<name>A0A154BNF8_ANASB</name>
<evidence type="ECO:0000256" key="1">
    <source>
        <dbReference type="ARBA" id="ARBA00004651"/>
    </source>
</evidence>
<evidence type="ECO:0000256" key="5">
    <source>
        <dbReference type="ARBA" id="ARBA00022692"/>
    </source>
</evidence>
<feature type="transmembrane region" description="Helical" evidence="8">
    <location>
        <begin position="126"/>
        <end position="147"/>
    </location>
</feature>
<dbReference type="Pfam" id="PF03547">
    <property type="entry name" value="Mem_trans"/>
    <property type="match status" value="1"/>
</dbReference>
<accession>A0A154BNF8</accession>
<feature type="transmembrane region" description="Helical" evidence="8">
    <location>
        <begin position="98"/>
        <end position="120"/>
    </location>
</feature>
<keyword evidence="5 8" id="KW-0812">Transmembrane</keyword>
<keyword evidence="3" id="KW-0813">Transport</keyword>
<feature type="transmembrane region" description="Helical" evidence="8">
    <location>
        <begin position="293"/>
        <end position="314"/>
    </location>
</feature>
<feature type="transmembrane region" description="Helical" evidence="8">
    <location>
        <begin position="6"/>
        <end position="25"/>
    </location>
</feature>
<keyword evidence="10" id="KW-1185">Reference proteome</keyword>
<evidence type="ECO:0000313" key="10">
    <source>
        <dbReference type="Proteomes" id="UP000076268"/>
    </source>
</evidence>
<proteinExistence type="inferred from homology"/>
<dbReference type="EMBL" id="LSGP01000023">
    <property type="protein sequence ID" value="KYZ75462.1"/>
    <property type="molecule type" value="Genomic_DNA"/>
</dbReference>
<gene>
    <name evidence="9" type="ORF">AXX12_12125</name>
</gene>
<dbReference type="RefSeq" id="WP_066244036.1">
    <property type="nucleotide sequence ID" value="NZ_LSGP01000023.1"/>
</dbReference>
<evidence type="ECO:0000256" key="3">
    <source>
        <dbReference type="ARBA" id="ARBA00022448"/>
    </source>
</evidence>
<evidence type="ECO:0000256" key="7">
    <source>
        <dbReference type="ARBA" id="ARBA00023136"/>
    </source>
</evidence>
<dbReference type="Gene3D" id="1.20.1530.20">
    <property type="match status" value="1"/>
</dbReference>
<keyword evidence="6 8" id="KW-1133">Transmembrane helix</keyword>
<comment type="subcellular location">
    <subcellularLocation>
        <location evidence="1">Cell membrane</location>
        <topology evidence="1">Multi-pass membrane protein</topology>
    </subcellularLocation>
</comment>
<evidence type="ECO:0000256" key="2">
    <source>
        <dbReference type="ARBA" id="ARBA00010145"/>
    </source>
</evidence>
<evidence type="ECO:0000256" key="6">
    <source>
        <dbReference type="ARBA" id="ARBA00022989"/>
    </source>
</evidence>
<dbReference type="PANTHER" id="PTHR36838">
    <property type="entry name" value="AUXIN EFFLUX CARRIER FAMILY PROTEIN"/>
    <property type="match status" value="1"/>
</dbReference>
<dbReference type="STRING" id="1794912.AXX12_12125"/>
<dbReference type="Proteomes" id="UP000076268">
    <property type="component" value="Unassembled WGS sequence"/>
</dbReference>
<comment type="caution">
    <text evidence="9">The sequence shown here is derived from an EMBL/GenBank/DDBJ whole genome shotgun (WGS) entry which is preliminary data.</text>
</comment>
<comment type="similarity">
    <text evidence="2">Belongs to the auxin efflux carrier (TC 2.A.69) family.</text>
</comment>
<evidence type="ECO:0000256" key="8">
    <source>
        <dbReference type="SAM" id="Phobius"/>
    </source>
</evidence>
<dbReference type="AlphaFoldDB" id="A0A154BNF8"/>
<feature type="transmembrane region" description="Helical" evidence="8">
    <location>
        <begin position="64"/>
        <end position="86"/>
    </location>
</feature>
<evidence type="ECO:0000256" key="4">
    <source>
        <dbReference type="ARBA" id="ARBA00022475"/>
    </source>
</evidence>
<feature type="transmembrane region" description="Helical" evidence="8">
    <location>
        <begin position="260"/>
        <end position="281"/>
    </location>
</feature>
<keyword evidence="7 8" id="KW-0472">Membrane</keyword>
<reference evidence="9 10" key="1">
    <citation type="submission" date="2016-02" db="EMBL/GenBank/DDBJ databases">
        <title>Anaerosporomusa subterraneum gen. nov., sp. nov., a spore-forming obligate anaerobe isolated from saprolite.</title>
        <authorList>
            <person name="Choi J.K."/>
            <person name="Shah M."/>
            <person name="Yee N."/>
        </authorList>
    </citation>
    <scope>NUCLEOTIDE SEQUENCE [LARGE SCALE GENOMIC DNA]</scope>
    <source>
        <strain evidence="9 10">RU4</strain>
    </source>
</reference>
<sequence length="318" mass="35664">MDVYVKLLYIVVDFILPLMLGHYFQRRHWLNEAWCKKIIVTNLTVFGTALSTLSFWNLPLQKELLWLPLFGILVSFIPGLAGYWVANKKYESGVEKASYLASAMLSNIGALASLCAFILLGERGFAYTQIISLFQNLVLFLFCFPMAQYYSQLDQKTSEDAAKTSFSSLFFSRNQLPVVGMGVGMILYLGEVPRPDILGNIFSYLIHISAWMGMIPVGYSMNFSGMRNYYASIIGLIPIKFVLTPLVAYLIARILFTDHIVLSSILIAASVPTGANTVVLARLYDLNLHIASAAFFMTTIVFLSVVYPILFFWLNAAL</sequence>
<protein>
    <submittedName>
        <fullName evidence="9">Transporter</fullName>
    </submittedName>
</protein>
<dbReference type="InterPro" id="IPR004776">
    <property type="entry name" value="Mem_transp_PIN-like"/>
</dbReference>
<dbReference type="OrthoDB" id="1622577at2"/>
<dbReference type="GO" id="GO:0005886">
    <property type="term" value="C:plasma membrane"/>
    <property type="evidence" value="ECO:0007669"/>
    <property type="project" value="UniProtKB-SubCell"/>
</dbReference>
<feature type="transmembrane region" description="Helical" evidence="8">
    <location>
        <begin position="37"/>
        <end position="58"/>
    </location>
</feature>
<feature type="transmembrane region" description="Helical" evidence="8">
    <location>
        <begin position="233"/>
        <end position="254"/>
    </location>
</feature>
<organism evidence="9 10">
    <name type="scientific">Anaerosporomusa subterranea</name>
    <dbReference type="NCBI Taxonomy" id="1794912"/>
    <lineage>
        <taxon>Bacteria</taxon>
        <taxon>Bacillati</taxon>
        <taxon>Bacillota</taxon>
        <taxon>Negativicutes</taxon>
        <taxon>Acetonemataceae</taxon>
        <taxon>Anaerosporomusa</taxon>
    </lineage>
</organism>
<evidence type="ECO:0000313" key="9">
    <source>
        <dbReference type="EMBL" id="KYZ75462.1"/>
    </source>
</evidence>
<dbReference type="PANTHER" id="PTHR36838:SF3">
    <property type="entry name" value="TRANSPORTER AUXIN EFFLUX CARRIER EC FAMILY"/>
    <property type="match status" value="1"/>
</dbReference>
<dbReference type="GO" id="GO:0055085">
    <property type="term" value="P:transmembrane transport"/>
    <property type="evidence" value="ECO:0007669"/>
    <property type="project" value="InterPro"/>
</dbReference>